<evidence type="ECO:0000256" key="3">
    <source>
        <dbReference type="ARBA" id="ARBA00022692"/>
    </source>
</evidence>
<feature type="transmembrane region" description="Helical" evidence="6">
    <location>
        <begin position="233"/>
        <end position="256"/>
    </location>
</feature>
<protein>
    <recommendedName>
        <fullName evidence="7">ABC3 transporter permease C-terminal domain-containing protein</fullName>
    </recommendedName>
</protein>
<proteinExistence type="predicted"/>
<evidence type="ECO:0000256" key="1">
    <source>
        <dbReference type="ARBA" id="ARBA00004651"/>
    </source>
</evidence>
<feature type="transmembrane region" description="Helical" evidence="6">
    <location>
        <begin position="129"/>
        <end position="151"/>
    </location>
</feature>
<evidence type="ECO:0000256" key="2">
    <source>
        <dbReference type="ARBA" id="ARBA00022475"/>
    </source>
</evidence>
<organism evidence="8 9">
    <name type="scientific">Vagococcus hydrophili</name>
    <dbReference type="NCBI Taxonomy" id="2714947"/>
    <lineage>
        <taxon>Bacteria</taxon>
        <taxon>Bacillati</taxon>
        <taxon>Bacillota</taxon>
        <taxon>Bacilli</taxon>
        <taxon>Lactobacillales</taxon>
        <taxon>Enterococcaceae</taxon>
        <taxon>Vagococcus</taxon>
    </lineage>
</organism>
<keyword evidence="9" id="KW-1185">Reference proteome</keyword>
<reference evidence="8 9" key="1">
    <citation type="submission" date="2020-03" db="EMBL/GenBank/DDBJ databases">
        <title>Vagococcus sp. nov., isolated from beetles.</title>
        <authorList>
            <person name="Hyun D.-W."/>
            <person name="Bae J.-W."/>
        </authorList>
    </citation>
    <scope>NUCLEOTIDE SEQUENCE [LARGE SCALE GENOMIC DNA]</scope>
    <source>
        <strain evidence="8 9">HDW17B</strain>
    </source>
</reference>
<gene>
    <name evidence="8" type="ORF">G7082_11815</name>
</gene>
<dbReference type="Proteomes" id="UP000501747">
    <property type="component" value="Chromosome"/>
</dbReference>
<keyword evidence="3 6" id="KW-0812">Transmembrane</keyword>
<comment type="subcellular location">
    <subcellularLocation>
        <location evidence="1">Cell membrane</location>
        <topology evidence="1">Multi-pass membrane protein</topology>
    </subcellularLocation>
</comment>
<dbReference type="GO" id="GO:0005886">
    <property type="term" value="C:plasma membrane"/>
    <property type="evidence" value="ECO:0007669"/>
    <property type="project" value="UniProtKB-SubCell"/>
</dbReference>
<evidence type="ECO:0000313" key="9">
    <source>
        <dbReference type="Proteomes" id="UP000501747"/>
    </source>
</evidence>
<accession>A0A6G8AW13</accession>
<dbReference type="Pfam" id="PF02687">
    <property type="entry name" value="FtsX"/>
    <property type="match status" value="1"/>
</dbReference>
<dbReference type="EMBL" id="CP049887">
    <property type="protein sequence ID" value="QIL49125.1"/>
    <property type="molecule type" value="Genomic_DNA"/>
</dbReference>
<evidence type="ECO:0000256" key="4">
    <source>
        <dbReference type="ARBA" id="ARBA00022989"/>
    </source>
</evidence>
<keyword evidence="5 6" id="KW-0472">Membrane</keyword>
<feature type="transmembrane region" description="Helical" evidence="6">
    <location>
        <begin position="85"/>
        <end position="105"/>
    </location>
</feature>
<dbReference type="KEGG" id="vhy:G7082_11815"/>
<sequence length="268" mass="31067">MTTLTQSYKAAKYHKKLSIIFFLVFSLLLFLLTFISQLLYSQEAMMTFILKKWDYLKTILPQANTHFNEQLTNSHQYITSVYNNFYLATLLISVIGFFLLSIYIAKHRKEEIYTMQNIGIKQGTILKHFLMDLLLPMIVSLSFVMLLFLIFQNQLINRSVNINREVVNNYFEEELLSIHETNDVSASKKTVTKTKKDFIGPATPVKSGLSPYNETTLFEFHVSSNSFRKTFSIILSNFAKLCLTSLLGCLLGFYTYTSLFLNRRPQTV</sequence>
<dbReference type="InterPro" id="IPR003838">
    <property type="entry name" value="ABC3_permease_C"/>
</dbReference>
<feature type="domain" description="ABC3 transporter permease C-terminal" evidence="7">
    <location>
        <begin position="85"/>
        <end position="155"/>
    </location>
</feature>
<evidence type="ECO:0000256" key="5">
    <source>
        <dbReference type="ARBA" id="ARBA00023136"/>
    </source>
</evidence>
<evidence type="ECO:0000256" key="6">
    <source>
        <dbReference type="SAM" id="Phobius"/>
    </source>
</evidence>
<dbReference type="RefSeq" id="WP_166035254.1">
    <property type="nucleotide sequence ID" value="NZ_CP049887.1"/>
</dbReference>
<dbReference type="AlphaFoldDB" id="A0A6G8AW13"/>
<name>A0A6G8AW13_9ENTE</name>
<evidence type="ECO:0000313" key="8">
    <source>
        <dbReference type="EMBL" id="QIL49125.1"/>
    </source>
</evidence>
<keyword evidence="4 6" id="KW-1133">Transmembrane helix</keyword>
<evidence type="ECO:0000259" key="7">
    <source>
        <dbReference type="Pfam" id="PF02687"/>
    </source>
</evidence>
<keyword evidence="2" id="KW-1003">Cell membrane</keyword>
<feature type="transmembrane region" description="Helical" evidence="6">
    <location>
        <begin position="20"/>
        <end position="40"/>
    </location>
</feature>